<dbReference type="EMBL" id="QVIG01000001">
    <property type="protein sequence ID" value="RGD58118.1"/>
    <property type="molecule type" value="Genomic_DNA"/>
</dbReference>
<organism evidence="9 10">
    <name type="scientific">Kitasatospora xanthocidica</name>
    <dbReference type="NCBI Taxonomy" id="83382"/>
    <lineage>
        <taxon>Bacteria</taxon>
        <taxon>Bacillati</taxon>
        <taxon>Actinomycetota</taxon>
        <taxon>Actinomycetes</taxon>
        <taxon>Kitasatosporales</taxon>
        <taxon>Streptomycetaceae</taxon>
        <taxon>Kitasatospora</taxon>
    </lineage>
</organism>
<sequence>MDLSSAPNRLVGGRFRLVRALAAGGMGQVWEARDELLDIEVAVKEVRWEEEDLSEDEHEQAIARAMAEARHAAALRDHPNIVTVHDVVVEDGGPWMVMRLVRGRSLAQVLRADGPLGPERAAEVAVGVLRALAAAHRVGILHRDVKPSNIMLADDGGVLLADFGIAKNHAGTVLTTTGSLVGTLDYIAPERLAHEPDTPAVDLFSLGATLYEAVEGVSPFRRETTAMTIAAVALALVPPPQRAGRLTPLITALLSRDPAGRPDAAAGLAMLDGPGPAVGGAGPQHDPVAAEPTGGPAVAATPTEPDLPATPPATPPATATATATATPTSMPTPTSTSTSTATPAPTAPRPGRLREPRTRIALATAVAVVCASVLSWALLQSDDDAGRGAGAAASSPARDTGAPSASSAPLPPVMSSASSPAQDAAMTATATPGNAAGPAVSDDQHLRVFTAYKDQQLLESYVDLGNEAAKLRQSPNPGQVRVVDYALRSEDPTIPQVLAGTRPVAVLDKGIVRVFVVNSVTKHLTEARLEPNKDWQATDLGDQEVRSTPTAAVLDGKVNVFTVGVDNHLRRSYLDDSGWGRQDLHDDLGLLGAGQLPAAPVAAGTAPVAVVEGDLVRVYTITKDQQLQESSLRIGEKWNIFTMTGVPSSVMTPSAVVHDGVTSVFTVNSGDGHLSEARLTPPGTSAGGTQDAGWRLHDLTKDFRVPVPRSAPAALVHGGTTSLFLVDRNGLLTETKAAGGGWAPQDSLANAGVQQVADGFEPAVVDHGGVTRVYTARRSDGKLQETALRNGTWSTEVVG</sequence>
<keyword evidence="4" id="KW-0547">Nucleotide-binding</keyword>
<reference evidence="9 10" key="1">
    <citation type="submission" date="2018-08" db="EMBL/GenBank/DDBJ databases">
        <title>Diversity &amp; Physiological Properties of Lignin-Decomposing Actinobacteria from Soil.</title>
        <authorList>
            <person name="Roh S.G."/>
            <person name="Kim S.B."/>
        </authorList>
    </citation>
    <scope>NUCLEOTIDE SEQUENCE [LARGE SCALE GENOMIC DNA]</scope>
    <source>
        <strain evidence="9 10">MMS17-GH009</strain>
    </source>
</reference>
<evidence type="ECO:0000313" key="10">
    <source>
        <dbReference type="Proteomes" id="UP000263377"/>
    </source>
</evidence>
<evidence type="ECO:0000313" key="9">
    <source>
        <dbReference type="EMBL" id="RGD58118.1"/>
    </source>
</evidence>
<dbReference type="Gene3D" id="3.30.200.20">
    <property type="entry name" value="Phosphorylase Kinase, domain 1"/>
    <property type="match status" value="1"/>
</dbReference>
<dbReference type="Proteomes" id="UP000263377">
    <property type="component" value="Unassembled WGS sequence"/>
</dbReference>
<evidence type="ECO:0000256" key="5">
    <source>
        <dbReference type="ARBA" id="ARBA00022777"/>
    </source>
</evidence>
<name>A0A372ZQE2_9ACTN</name>
<evidence type="ECO:0000256" key="1">
    <source>
        <dbReference type="ARBA" id="ARBA00012513"/>
    </source>
</evidence>
<dbReference type="GO" id="GO:0005524">
    <property type="term" value="F:ATP binding"/>
    <property type="evidence" value="ECO:0007669"/>
    <property type="project" value="UniProtKB-KW"/>
</dbReference>
<dbReference type="CDD" id="cd14014">
    <property type="entry name" value="STKc_PknB_like"/>
    <property type="match status" value="1"/>
</dbReference>
<feature type="region of interest" description="Disordered" evidence="7">
    <location>
        <begin position="384"/>
        <end position="440"/>
    </location>
</feature>
<keyword evidence="6" id="KW-0067">ATP-binding</keyword>
<keyword evidence="3" id="KW-0808">Transferase</keyword>
<feature type="domain" description="Protein kinase" evidence="8">
    <location>
        <begin position="15"/>
        <end position="278"/>
    </location>
</feature>
<dbReference type="AlphaFoldDB" id="A0A372ZQE2"/>
<dbReference type="EC" id="2.7.11.1" evidence="1"/>
<dbReference type="SUPFAM" id="SSF89372">
    <property type="entry name" value="Fucose-specific lectin"/>
    <property type="match status" value="2"/>
</dbReference>
<evidence type="ECO:0000256" key="2">
    <source>
        <dbReference type="ARBA" id="ARBA00022527"/>
    </source>
</evidence>
<dbReference type="SMART" id="SM00220">
    <property type="entry name" value="S_TKc"/>
    <property type="match status" value="1"/>
</dbReference>
<keyword evidence="5 9" id="KW-0418">Kinase</keyword>
<gene>
    <name evidence="9" type="ORF">DR950_10235</name>
</gene>
<keyword evidence="2 9" id="KW-0723">Serine/threonine-protein kinase</keyword>
<dbReference type="GO" id="GO:0004674">
    <property type="term" value="F:protein serine/threonine kinase activity"/>
    <property type="evidence" value="ECO:0007669"/>
    <property type="project" value="UniProtKB-KW"/>
</dbReference>
<dbReference type="PANTHER" id="PTHR43289">
    <property type="entry name" value="MITOGEN-ACTIVATED PROTEIN KINASE KINASE KINASE 20-RELATED"/>
    <property type="match status" value="1"/>
</dbReference>
<evidence type="ECO:0000256" key="7">
    <source>
        <dbReference type="SAM" id="MobiDB-lite"/>
    </source>
</evidence>
<keyword evidence="10" id="KW-1185">Reference proteome</keyword>
<feature type="compositionally biased region" description="Low complexity" evidence="7">
    <location>
        <begin position="390"/>
        <end position="439"/>
    </location>
</feature>
<dbReference type="PROSITE" id="PS00108">
    <property type="entry name" value="PROTEIN_KINASE_ST"/>
    <property type="match status" value="1"/>
</dbReference>
<evidence type="ECO:0000256" key="4">
    <source>
        <dbReference type="ARBA" id="ARBA00022741"/>
    </source>
</evidence>
<dbReference type="Gene3D" id="1.10.510.10">
    <property type="entry name" value="Transferase(Phosphotransferase) domain 1"/>
    <property type="match status" value="1"/>
</dbReference>
<dbReference type="SUPFAM" id="SSF56112">
    <property type="entry name" value="Protein kinase-like (PK-like)"/>
    <property type="match status" value="1"/>
</dbReference>
<protein>
    <recommendedName>
        <fullName evidence="1">non-specific serine/threonine protein kinase</fullName>
        <ecNumber evidence="1">2.7.11.1</ecNumber>
    </recommendedName>
</protein>
<dbReference type="Gene3D" id="2.120.10.70">
    <property type="entry name" value="Fucose-specific lectin"/>
    <property type="match status" value="2"/>
</dbReference>
<comment type="caution">
    <text evidence="9">The sequence shown here is derived from an EMBL/GenBank/DDBJ whole genome shotgun (WGS) entry which is preliminary data.</text>
</comment>
<dbReference type="InterPro" id="IPR008271">
    <property type="entry name" value="Ser/Thr_kinase_AS"/>
</dbReference>
<dbReference type="PROSITE" id="PS50011">
    <property type="entry name" value="PROTEIN_KINASE_DOM"/>
    <property type="match status" value="1"/>
</dbReference>
<feature type="region of interest" description="Disordered" evidence="7">
    <location>
        <begin position="264"/>
        <end position="354"/>
    </location>
</feature>
<dbReference type="InterPro" id="IPR000719">
    <property type="entry name" value="Prot_kinase_dom"/>
</dbReference>
<dbReference type="PANTHER" id="PTHR43289:SF6">
    <property type="entry name" value="SERINE_THREONINE-PROTEIN KINASE NEKL-3"/>
    <property type="match status" value="1"/>
</dbReference>
<accession>A0A372ZQE2</accession>
<feature type="compositionally biased region" description="Low complexity" evidence="7">
    <location>
        <begin position="316"/>
        <end position="344"/>
    </location>
</feature>
<evidence type="ECO:0000256" key="3">
    <source>
        <dbReference type="ARBA" id="ARBA00022679"/>
    </source>
</evidence>
<dbReference type="Pfam" id="PF00069">
    <property type="entry name" value="Pkinase"/>
    <property type="match status" value="1"/>
</dbReference>
<proteinExistence type="predicted"/>
<dbReference type="InterPro" id="IPR011009">
    <property type="entry name" value="Kinase-like_dom_sf"/>
</dbReference>
<evidence type="ECO:0000256" key="6">
    <source>
        <dbReference type="ARBA" id="ARBA00022840"/>
    </source>
</evidence>
<evidence type="ECO:0000259" key="8">
    <source>
        <dbReference type="PROSITE" id="PS50011"/>
    </source>
</evidence>